<evidence type="ECO:0000256" key="5">
    <source>
        <dbReference type="ARBA" id="ARBA00023136"/>
    </source>
</evidence>
<comment type="similarity">
    <text evidence="6">Belongs to the exbB/tolQ family.</text>
</comment>
<evidence type="ECO:0000256" key="1">
    <source>
        <dbReference type="ARBA" id="ARBA00004651"/>
    </source>
</evidence>
<dbReference type="OrthoDB" id="9805133at2"/>
<keyword evidence="2" id="KW-1003">Cell membrane</keyword>
<dbReference type="PANTHER" id="PTHR30625">
    <property type="entry name" value="PROTEIN TOLQ"/>
    <property type="match status" value="1"/>
</dbReference>
<dbReference type="GO" id="GO:0051301">
    <property type="term" value="P:cell division"/>
    <property type="evidence" value="ECO:0007669"/>
    <property type="project" value="UniProtKB-KW"/>
</dbReference>
<dbReference type="Proteomes" id="UP000189733">
    <property type="component" value="Unassembled WGS sequence"/>
</dbReference>
<evidence type="ECO:0000256" key="2">
    <source>
        <dbReference type="ARBA" id="ARBA00022475"/>
    </source>
</evidence>
<sequence>MPQAGIFAILGHATFTVKCVLALLVCMSLMSWSVILFKIVVLNQARIRARKDYAKFVMAQTLSEAMTALGRDYSSPLYGAGTMAMDELKRLEKVKLLDAAHSPIVIENLGRALRQGVSAQLGKFSRSLPFLATCGNSAPFIGLFGTVWGIMHAFHSIGQMKTAALAAVAPGISEALIATAVGLAVAIPASIAYNVFLGMLQTVERELVNFTGAFLNTVQRELSGEEAPKAENPMLKGMDNGL</sequence>
<evidence type="ECO:0000256" key="7">
    <source>
        <dbReference type="SAM" id="Phobius"/>
    </source>
</evidence>
<feature type="domain" description="MotA/TolQ/ExbB proton channel" evidence="8">
    <location>
        <begin position="105"/>
        <end position="205"/>
    </location>
</feature>
<comment type="subcellular location">
    <subcellularLocation>
        <location evidence="1">Cell membrane</location>
        <topology evidence="1">Multi-pass membrane protein</topology>
    </subcellularLocation>
    <subcellularLocation>
        <location evidence="6">Membrane</location>
        <topology evidence="6">Multi-pass membrane protein</topology>
    </subcellularLocation>
</comment>
<dbReference type="InterPro" id="IPR002898">
    <property type="entry name" value="MotA_ExbB_proton_chnl"/>
</dbReference>
<dbReference type="RefSeq" id="WP_078683921.1">
    <property type="nucleotide sequence ID" value="NZ_FUYA01000002.1"/>
</dbReference>
<keyword evidence="4 7" id="KW-1133">Transmembrane helix</keyword>
<evidence type="ECO:0000256" key="3">
    <source>
        <dbReference type="ARBA" id="ARBA00022692"/>
    </source>
</evidence>
<gene>
    <name evidence="9" type="ORF">SAMN02745702_00594</name>
</gene>
<dbReference type="InterPro" id="IPR050790">
    <property type="entry name" value="ExbB/TolQ_transport"/>
</dbReference>
<feature type="transmembrane region" description="Helical" evidence="7">
    <location>
        <begin position="20"/>
        <end position="41"/>
    </location>
</feature>
<dbReference type="AlphaFoldDB" id="A0A1T4VNM5"/>
<dbReference type="GO" id="GO:0017038">
    <property type="term" value="P:protein import"/>
    <property type="evidence" value="ECO:0007669"/>
    <property type="project" value="TreeGrafter"/>
</dbReference>
<evidence type="ECO:0000256" key="6">
    <source>
        <dbReference type="RuleBase" id="RU004057"/>
    </source>
</evidence>
<keyword evidence="3 7" id="KW-0812">Transmembrane</keyword>
<keyword evidence="6" id="KW-0813">Transport</keyword>
<keyword evidence="9" id="KW-0131">Cell cycle</keyword>
<accession>A0A1T4VNM5</accession>
<dbReference type="PANTHER" id="PTHR30625:SF3">
    <property type="entry name" value="TOL-PAL SYSTEM PROTEIN TOLQ"/>
    <property type="match status" value="1"/>
</dbReference>
<dbReference type="GO" id="GO:0005886">
    <property type="term" value="C:plasma membrane"/>
    <property type="evidence" value="ECO:0007669"/>
    <property type="project" value="UniProtKB-SubCell"/>
</dbReference>
<dbReference type="Pfam" id="PF01618">
    <property type="entry name" value="MotA_ExbB"/>
    <property type="match status" value="1"/>
</dbReference>
<feature type="transmembrane region" description="Helical" evidence="7">
    <location>
        <begin position="175"/>
        <end position="196"/>
    </location>
</feature>
<feature type="transmembrane region" description="Helical" evidence="7">
    <location>
        <begin position="130"/>
        <end position="155"/>
    </location>
</feature>
<reference evidence="9 10" key="1">
    <citation type="submission" date="2017-02" db="EMBL/GenBank/DDBJ databases">
        <authorList>
            <person name="Peterson S.W."/>
        </authorList>
    </citation>
    <scope>NUCLEOTIDE SEQUENCE [LARGE SCALE GENOMIC DNA]</scope>
    <source>
        <strain evidence="9 10">DSM 18034</strain>
    </source>
</reference>
<organism evidence="9 10">
    <name type="scientific">Desulfobaculum bizertense DSM 18034</name>
    <dbReference type="NCBI Taxonomy" id="1121442"/>
    <lineage>
        <taxon>Bacteria</taxon>
        <taxon>Pseudomonadati</taxon>
        <taxon>Thermodesulfobacteriota</taxon>
        <taxon>Desulfovibrionia</taxon>
        <taxon>Desulfovibrionales</taxon>
        <taxon>Desulfovibrionaceae</taxon>
        <taxon>Desulfobaculum</taxon>
    </lineage>
</organism>
<keyword evidence="9" id="KW-0132">Cell division</keyword>
<evidence type="ECO:0000256" key="4">
    <source>
        <dbReference type="ARBA" id="ARBA00022989"/>
    </source>
</evidence>
<keyword evidence="10" id="KW-1185">Reference proteome</keyword>
<keyword evidence="5 7" id="KW-0472">Membrane</keyword>
<dbReference type="EMBL" id="FUYA01000002">
    <property type="protein sequence ID" value="SKA66458.1"/>
    <property type="molecule type" value="Genomic_DNA"/>
</dbReference>
<proteinExistence type="inferred from homology"/>
<evidence type="ECO:0000313" key="9">
    <source>
        <dbReference type="EMBL" id="SKA66458.1"/>
    </source>
</evidence>
<evidence type="ECO:0000259" key="8">
    <source>
        <dbReference type="Pfam" id="PF01618"/>
    </source>
</evidence>
<keyword evidence="6" id="KW-0653">Protein transport</keyword>
<protein>
    <submittedName>
        <fullName evidence="9">Cell division and transport-associated protein TolQ (TC 2.C.1.2.1)</fullName>
    </submittedName>
</protein>
<dbReference type="STRING" id="1121442.SAMN02745702_00594"/>
<evidence type="ECO:0000313" key="10">
    <source>
        <dbReference type="Proteomes" id="UP000189733"/>
    </source>
</evidence>
<name>A0A1T4VNM5_9BACT</name>